<dbReference type="Proteomes" id="UP000242525">
    <property type="component" value="Unassembled WGS sequence"/>
</dbReference>
<keyword evidence="3" id="KW-1133">Transmembrane helix</keyword>
<organism evidence="6 7">
    <name type="scientific">Geotrichum candidum</name>
    <name type="common">Oospora lactis</name>
    <name type="synonym">Dipodascus geotrichum</name>
    <dbReference type="NCBI Taxonomy" id="1173061"/>
    <lineage>
        <taxon>Eukaryota</taxon>
        <taxon>Fungi</taxon>
        <taxon>Dikarya</taxon>
        <taxon>Ascomycota</taxon>
        <taxon>Saccharomycotina</taxon>
        <taxon>Dipodascomycetes</taxon>
        <taxon>Dipodascales</taxon>
        <taxon>Dipodascaceae</taxon>
        <taxon>Geotrichum</taxon>
    </lineage>
</organism>
<sequence length="712" mass="78951">MILPVVMLMLALVGALPVDADDVVAPIELDHSNFQEKTSNGVWWIKYYSPYCHHCTAYEPHWNAAYSKLLAPHAGAGDDKSTDSPPPLLDTDVLNMASVNCVTQGDLCHKMGIQAFPVTILYRNGIKFDELLGVKKEPFLIKYISGQLDLISKMKKKPANSRFPDYVLESPKVNTVYPGTVLASQSTQQQLDYQSVPLDAKTFAEKVAATRDSWFIYFYSSKNAREAHDRLWPVWQQVAYKAFQLREDSDSNILHIGHVNCDVEKQLCKEAARTGSTTHNPFGSGRTATVPMLKFFASSLQTEYTGLRGLGDLLQFVDRARAARQPHELTYPEFLALAGESNGTPDYNTFIYVYDPKTTAIEDLQALEKLSLALVGTAPVVKTADSRIASALGAVHLPGLYAVSRELVTQYPGATSEALRDHNSLVAWARGHLLSLVPQLTPQTADTVFQSQLVVLGLLDPRDSEAATAALTELRATARELKSILESEERQELIKLRREKQARVDLARDRGDEKGEEAANQIRVEISQRDPVGVAWVDGVFWDRWVKRRYGAGAADGSPLLNSRVIINDEANGRYWDRTLGGSRLYASSYSILETLEAVLKPVPRIRAQALPRRGFSWPWSRGRYGDGPLEVTAASSTRVSAASSSVAACLVPLVAEHWVFSLVLAAVASVAGRLYYKTRWRRGRRGSYLPHHRADAPWRATRSGNVLGKLE</sequence>
<gene>
    <name evidence="6" type="ORF">BN980_GECA07s00120g</name>
</gene>
<dbReference type="STRING" id="1173061.A0A0J9XBI1"/>
<dbReference type="SUPFAM" id="SSF52833">
    <property type="entry name" value="Thioredoxin-like"/>
    <property type="match status" value="2"/>
</dbReference>
<evidence type="ECO:0000313" key="7">
    <source>
        <dbReference type="Proteomes" id="UP000242525"/>
    </source>
</evidence>
<feature type="transmembrane region" description="Helical" evidence="3">
    <location>
        <begin position="659"/>
        <end position="677"/>
    </location>
</feature>
<evidence type="ECO:0000259" key="5">
    <source>
        <dbReference type="Pfam" id="PF00085"/>
    </source>
</evidence>
<dbReference type="InterPro" id="IPR036249">
    <property type="entry name" value="Thioredoxin-like_sf"/>
</dbReference>
<name>A0A0J9XBI1_GEOCN</name>
<feature type="signal peptide" evidence="4">
    <location>
        <begin position="1"/>
        <end position="20"/>
    </location>
</feature>
<dbReference type="PANTHER" id="PTHR45672:SF3">
    <property type="entry name" value="THIOREDOXIN DOMAIN-CONTAINING PROTEIN 5"/>
    <property type="match status" value="1"/>
</dbReference>
<dbReference type="OrthoDB" id="72053at2759"/>
<evidence type="ECO:0000256" key="2">
    <source>
        <dbReference type="ARBA" id="ARBA00022729"/>
    </source>
</evidence>
<proteinExistence type="inferred from homology"/>
<dbReference type="InterPro" id="IPR013766">
    <property type="entry name" value="Thioredoxin_domain"/>
</dbReference>
<dbReference type="GO" id="GO:0005783">
    <property type="term" value="C:endoplasmic reticulum"/>
    <property type="evidence" value="ECO:0007669"/>
    <property type="project" value="TreeGrafter"/>
</dbReference>
<feature type="chain" id="PRO_5005325736" description="Thioredoxin domain-containing protein" evidence="4">
    <location>
        <begin position="21"/>
        <end position="712"/>
    </location>
</feature>
<dbReference type="InterPro" id="IPR051063">
    <property type="entry name" value="PDI"/>
</dbReference>
<keyword evidence="3" id="KW-0812">Transmembrane</keyword>
<keyword evidence="7" id="KW-1185">Reference proteome</keyword>
<dbReference type="AlphaFoldDB" id="A0A0J9XBI1"/>
<evidence type="ECO:0000256" key="3">
    <source>
        <dbReference type="SAM" id="Phobius"/>
    </source>
</evidence>
<accession>A0A0J9XBI1</accession>
<comment type="similarity">
    <text evidence="1">Belongs to the protein disulfide isomerase family.</text>
</comment>
<dbReference type="EMBL" id="CCBN010000007">
    <property type="protein sequence ID" value="CDO54159.1"/>
    <property type="molecule type" value="Genomic_DNA"/>
</dbReference>
<dbReference type="Gene3D" id="3.40.30.10">
    <property type="entry name" value="Glutaredoxin"/>
    <property type="match status" value="2"/>
</dbReference>
<protein>
    <recommendedName>
        <fullName evidence="5">Thioredoxin domain-containing protein</fullName>
    </recommendedName>
</protein>
<evidence type="ECO:0000313" key="6">
    <source>
        <dbReference type="EMBL" id="CDO54159.1"/>
    </source>
</evidence>
<evidence type="ECO:0000256" key="1">
    <source>
        <dbReference type="ARBA" id="ARBA00006347"/>
    </source>
</evidence>
<dbReference type="Pfam" id="PF00085">
    <property type="entry name" value="Thioredoxin"/>
    <property type="match status" value="1"/>
</dbReference>
<comment type="caution">
    <text evidence="6">The sequence shown here is derived from an EMBL/GenBank/DDBJ whole genome shotgun (WGS) entry which is preliminary data.</text>
</comment>
<reference evidence="6" key="1">
    <citation type="submission" date="2014-03" db="EMBL/GenBank/DDBJ databases">
        <authorList>
            <person name="Casaregola S."/>
        </authorList>
    </citation>
    <scope>NUCLEOTIDE SEQUENCE [LARGE SCALE GENOMIC DNA]</scope>
    <source>
        <strain evidence="6">CLIB 918</strain>
    </source>
</reference>
<dbReference type="PANTHER" id="PTHR45672">
    <property type="entry name" value="PROTEIN DISULFIDE-ISOMERASE C17H9.14C-RELATED"/>
    <property type="match status" value="1"/>
</dbReference>
<dbReference type="CDD" id="cd02961">
    <property type="entry name" value="PDI_a_family"/>
    <property type="match status" value="2"/>
</dbReference>
<feature type="domain" description="Thioredoxin" evidence="5">
    <location>
        <begin position="27"/>
        <end position="144"/>
    </location>
</feature>
<keyword evidence="3" id="KW-0472">Membrane</keyword>
<dbReference type="GO" id="GO:0003756">
    <property type="term" value="F:protein disulfide isomerase activity"/>
    <property type="evidence" value="ECO:0007669"/>
    <property type="project" value="TreeGrafter"/>
</dbReference>
<keyword evidence="2 4" id="KW-0732">Signal</keyword>
<dbReference type="GO" id="GO:0006457">
    <property type="term" value="P:protein folding"/>
    <property type="evidence" value="ECO:0007669"/>
    <property type="project" value="TreeGrafter"/>
</dbReference>
<evidence type="ECO:0000256" key="4">
    <source>
        <dbReference type="SAM" id="SignalP"/>
    </source>
</evidence>